<evidence type="ECO:0000256" key="1">
    <source>
        <dbReference type="ARBA" id="ARBA00004127"/>
    </source>
</evidence>
<feature type="transmembrane region" description="Helical" evidence="6">
    <location>
        <begin position="161"/>
        <end position="182"/>
    </location>
</feature>
<dbReference type="PANTHER" id="PTHR14624:SF0">
    <property type="entry name" value="POLYPRENOL REDUCTASE"/>
    <property type="match status" value="1"/>
</dbReference>
<feature type="region of interest" description="Disordered" evidence="5">
    <location>
        <begin position="220"/>
        <end position="289"/>
    </location>
</feature>
<evidence type="ECO:0000256" key="5">
    <source>
        <dbReference type="SAM" id="MobiDB-lite"/>
    </source>
</evidence>
<dbReference type="AlphaFoldDB" id="U6LT67"/>
<feature type="transmembrane region" description="Helical" evidence="6">
    <location>
        <begin position="91"/>
        <end position="109"/>
    </location>
</feature>
<dbReference type="PROSITE" id="PS50244">
    <property type="entry name" value="S5A_REDUCTASE"/>
    <property type="match status" value="1"/>
</dbReference>
<feature type="transmembrane region" description="Helical" evidence="6">
    <location>
        <begin position="189"/>
        <end position="210"/>
    </location>
</feature>
<evidence type="ECO:0000256" key="4">
    <source>
        <dbReference type="ARBA" id="ARBA00023136"/>
    </source>
</evidence>
<dbReference type="InterPro" id="IPR001104">
    <property type="entry name" value="3-oxo-5_a-steroid_4-DH_C"/>
</dbReference>
<sequence>MVTVDVAISEGPVQWLLCLYFLAAAAAAAAAARWPLCASFAAHGKMRRQRQQQKQQEEEREQPQQQLLQQQSRLLLLLRWVESKDCSKRRFIDFYITGVFVTCCCLLLLQQQQQQQQQQEQQQQQSNLQLLPLTLLLLHLLRRLGEQALLVASEEASRMHIFAYALGLTFYIATPLAFLCASRRRQGPLLLQAVAAVGLWAVSTLLQFAVHVSLASLRRQGAPKGDPADCGGPSEAARGAADKHLVAKKRRSSNSNSSRSSRSTEAGSSSDSSRSSSGSSQAQKQRGPYRVPRGPLFAYVSCPHYLSEALIYLSLFISAPDVPT</sequence>
<keyword evidence="4 6" id="KW-0472">Membrane</keyword>
<dbReference type="GO" id="GO:0016095">
    <property type="term" value="P:polyprenol catabolic process"/>
    <property type="evidence" value="ECO:0007669"/>
    <property type="project" value="TreeGrafter"/>
</dbReference>
<comment type="subcellular location">
    <subcellularLocation>
        <location evidence="1">Endomembrane system</location>
        <topology evidence="1">Multi-pass membrane protein</topology>
    </subcellularLocation>
</comment>
<keyword evidence="9" id="KW-1185">Reference proteome</keyword>
<evidence type="ECO:0000313" key="9">
    <source>
        <dbReference type="Proteomes" id="UP000030750"/>
    </source>
</evidence>
<dbReference type="OrthoDB" id="5788137at2759"/>
<keyword evidence="3 6" id="KW-1133">Transmembrane helix</keyword>
<feature type="transmembrane region" description="Helical" evidence="6">
    <location>
        <begin position="20"/>
        <end position="42"/>
    </location>
</feature>
<dbReference type="Proteomes" id="UP000030750">
    <property type="component" value="Unassembled WGS sequence"/>
</dbReference>
<dbReference type="GO" id="GO:0005783">
    <property type="term" value="C:endoplasmic reticulum"/>
    <property type="evidence" value="ECO:0007669"/>
    <property type="project" value="TreeGrafter"/>
</dbReference>
<evidence type="ECO:0000256" key="3">
    <source>
        <dbReference type="ARBA" id="ARBA00022989"/>
    </source>
</evidence>
<dbReference type="GO" id="GO:0006488">
    <property type="term" value="P:dolichol-linked oligosaccharide biosynthetic process"/>
    <property type="evidence" value="ECO:0007669"/>
    <property type="project" value="InterPro"/>
</dbReference>
<protein>
    <recommendedName>
        <fullName evidence="7">3-oxo-5-alpha-steroid 4-dehydrogenase C-terminal domain-containing protein</fullName>
    </recommendedName>
</protein>
<feature type="compositionally biased region" description="Low complexity" evidence="5">
    <location>
        <begin position="253"/>
        <end position="280"/>
    </location>
</feature>
<evidence type="ECO:0000259" key="7">
    <source>
        <dbReference type="Pfam" id="PF02544"/>
    </source>
</evidence>
<feature type="domain" description="3-oxo-5-alpha-steroid 4-dehydrogenase C-terminal" evidence="7">
    <location>
        <begin position="283"/>
        <end position="321"/>
    </location>
</feature>
<dbReference type="PANTHER" id="PTHR14624">
    <property type="entry name" value="DFG10 PROTEIN"/>
    <property type="match status" value="1"/>
</dbReference>
<reference evidence="8" key="2">
    <citation type="submission" date="2013-10" db="EMBL/GenBank/DDBJ databases">
        <authorList>
            <person name="Aslett M."/>
        </authorList>
    </citation>
    <scope>NUCLEOTIDE SEQUENCE [LARGE SCALE GENOMIC DNA]</scope>
    <source>
        <strain evidence="8">Houghton</strain>
    </source>
</reference>
<name>U6LT67_9EIME</name>
<gene>
    <name evidence="8" type="ORF">EBH_0007730</name>
</gene>
<evidence type="ECO:0000256" key="6">
    <source>
        <dbReference type="SAM" id="Phobius"/>
    </source>
</evidence>
<accession>U6LT67</accession>
<organism evidence="8 9">
    <name type="scientific">Eimeria brunetti</name>
    <dbReference type="NCBI Taxonomy" id="51314"/>
    <lineage>
        <taxon>Eukaryota</taxon>
        <taxon>Sar</taxon>
        <taxon>Alveolata</taxon>
        <taxon>Apicomplexa</taxon>
        <taxon>Conoidasida</taxon>
        <taxon>Coccidia</taxon>
        <taxon>Eucoccidiorida</taxon>
        <taxon>Eimeriorina</taxon>
        <taxon>Eimeriidae</taxon>
        <taxon>Eimeria</taxon>
    </lineage>
</organism>
<dbReference type="UniPathway" id="UPA00378"/>
<dbReference type="GO" id="GO:0003865">
    <property type="term" value="F:3-oxo-5-alpha-steroid 4-dehydrogenase activity"/>
    <property type="evidence" value="ECO:0007669"/>
    <property type="project" value="TreeGrafter"/>
</dbReference>
<dbReference type="VEuPathDB" id="ToxoDB:EBH_0007730"/>
<proteinExistence type="predicted"/>
<reference evidence="8" key="1">
    <citation type="submission" date="2013-10" db="EMBL/GenBank/DDBJ databases">
        <title>Genomic analysis of the causative agents of coccidiosis in chickens.</title>
        <authorList>
            <person name="Reid A.J."/>
            <person name="Blake D."/>
            <person name="Billington K."/>
            <person name="Browne H."/>
            <person name="Dunn M."/>
            <person name="Hung S."/>
            <person name="Kawahara F."/>
            <person name="Miranda-Saavedra D."/>
            <person name="Mourier T."/>
            <person name="Nagra H."/>
            <person name="Otto T.D."/>
            <person name="Rawlings N."/>
            <person name="Sanchez A."/>
            <person name="Sanders M."/>
            <person name="Subramaniam C."/>
            <person name="Tay Y."/>
            <person name="Dear P."/>
            <person name="Doerig C."/>
            <person name="Gruber A."/>
            <person name="Parkinson J."/>
            <person name="Shirley M."/>
            <person name="Wan K.L."/>
            <person name="Berriman M."/>
            <person name="Tomley F."/>
            <person name="Pain A."/>
        </authorList>
    </citation>
    <scope>NUCLEOTIDE SEQUENCE [LARGE SCALE GENOMIC DNA]</scope>
    <source>
        <strain evidence="8">Houghton</strain>
    </source>
</reference>
<dbReference type="InterPro" id="IPR039698">
    <property type="entry name" value="Dfg10/SRD5A3"/>
</dbReference>
<evidence type="ECO:0000256" key="2">
    <source>
        <dbReference type="ARBA" id="ARBA00022692"/>
    </source>
</evidence>
<dbReference type="EMBL" id="HG713352">
    <property type="protein sequence ID" value="CDJ53517.1"/>
    <property type="molecule type" value="Genomic_DNA"/>
</dbReference>
<keyword evidence="2 6" id="KW-0812">Transmembrane</keyword>
<evidence type="ECO:0000313" key="8">
    <source>
        <dbReference type="EMBL" id="CDJ53517.1"/>
    </source>
</evidence>
<dbReference type="Pfam" id="PF02544">
    <property type="entry name" value="Steroid_dh"/>
    <property type="match status" value="1"/>
</dbReference>